<dbReference type="Proteomes" id="UP000650467">
    <property type="component" value="Unassembled WGS sequence"/>
</dbReference>
<reference evidence="1" key="1">
    <citation type="journal article" date="2020" name="bioRxiv">
        <title>Comparative genomics of Chlamydomonas.</title>
        <authorList>
            <person name="Craig R.J."/>
            <person name="Hasan A.R."/>
            <person name="Ness R.W."/>
            <person name="Keightley P.D."/>
        </authorList>
    </citation>
    <scope>NUCLEOTIDE SEQUENCE</scope>
    <source>
        <strain evidence="1">SAG 7.73</strain>
    </source>
</reference>
<dbReference type="AlphaFoldDB" id="A0A835T8K9"/>
<name>A0A835T8K9_CHLIN</name>
<organism evidence="1 2">
    <name type="scientific">Chlamydomonas incerta</name>
    <dbReference type="NCBI Taxonomy" id="51695"/>
    <lineage>
        <taxon>Eukaryota</taxon>
        <taxon>Viridiplantae</taxon>
        <taxon>Chlorophyta</taxon>
        <taxon>core chlorophytes</taxon>
        <taxon>Chlorophyceae</taxon>
        <taxon>CS clade</taxon>
        <taxon>Chlamydomonadales</taxon>
        <taxon>Chlamydomonadaceae</taxon>
        <taxon>Chlamydomonas</taxon>
    </lineage>
</organism>
<dbReference type="EMBL" id="JAEHOC010000006">
    <property type="protein sequence ID" value="KAG2440814.1"/>
    <property type="molecule type" value="Genomic_DNA"/>
</dbReference>
<protein>
    <recommendedName>
        <fullName evidence="3">STI1 domain-containing protein</fullName>
    </recommendedName>
</protein>
<evidence type="ECO:0000313" key="2">
    <source>
        <dbReference type="Proteomes" id="UP000650467"/>
    </source>
</evidence>
<evidence type="ECO:0008006" key="3">
    <source>
        <dbReference type="Google" id="ProtNLM"/>
    </source>
</evidence>
<keyword evidence="2" id="KW-1185">Reference proteome</keyword>
<evidence type="ECO:0000313" key="1">
    <source>
        <dbReference type="EMBL" id="KAG2440814.1"/>
    </source>
</evidence>
<sequence>MLLEQFGRLAESPSLQRFIEDPGVLASAKERDPVLKRLLEQQPSLAGLLQPERLRALTALAADPERLRAEAGSL</sequence>
<accession>A0A835T8K9</accession>
<proteinExistence type="predicted"/>
<gene>
    <name evidence="1" type="ORF">HXX76_003669</name>
</gene>
<comment type="caution">
    <text evidence="1">The sequence shown here is derived from an EMBL/GenBank/DDBJ whole genome shotgun (WGS) entry which is preliminary data.</text>
</comment>